<gene>
    <name evidence="1" type="ordered locus">Lbys_1417</name>
</gene>
<reference key="1">
    <citation type="submission" date="2010-11" db="EMBL/GenBank/DDBJ databases">
        <title>The complete genome of Leadbetterella byssophila DSM 17132.</title>
        <authorList>
            <consortium name="US DOE Joint Genome Institute (JGI-PGF)"/>
            <person name="Lucas S."/>
            <person name="Copeland A."/>
            <person name="Lapidus A."/>
            <person name="Glavina del Rio T."/>
            <person name="Dalin E."/>
            <person name="Tice H."/>
            <person name="Bruce D."/>
            <person name="Goodwin L."/>
            <person name="Pitluck S."/>
            <person name="Kyrpides N."/>
            <person name="Mavromatis K."/>
            <person name="Ivanova N."/>
            <person name="Teshima H."/>
            <person name="Brettin T."/>
            <person name="Detter J.C."/>
            <person name="Han C."/>
            <person name="Tapia R."/>
            <person name="Land M."/>
            <person name="Hauser L."/>
            <person name="Markowitz V."/>
            <person name="Cheng J.-F."/>
            <person name="Hugenholtz P."/>
            <person name="Woyke T."/>
            <person name="Wu D."/>
            <person name="Tindall B."/>
            <person name="Pomrenke H.G."/>
            <person name="Brambilla E."/>
            <person name="Klenk H.-P."/>
            <person name="Eisen J.A."/>
        </authorList>
    </citation>
    <scope>NUCLEOTIDE SEQUENCE [LARGE SCALE GENOMIC DNA]</scope>
    <source>
        <strain>DSM 17132</strain>
    </source>
</reference>
<dbReference type="InterPro" id="IPR036102">
    <property type="entry name" value="OsmC/Ohrsf"/>
</dbReference>
<organism evidence="1 2">
    <name type="scientific">Leadbetterella byssophila (strain DSM 17132 / JCM 16389 / KACC 11308 / NBRC 106382 / 4M15)</name>
    <dbReference type="NCBI Taxonomy" id="649349"/>
    <lineage>
        <taxon>Bacteria</taxon>
        <taxon>Pseudomonadati</taxon>
        <taxon>Bacteroidota</taxon>
        <taxon>Cytophagia</taxon>
        <taxon>Cytophagales</taxon>
        <taxon>Leadbetterellaceae</taxon>
        <taxon>Leadbetterella</taxon>
    </lineage>
</organism>
<reference evidence="1 2" key="2">
    <citation type="journal article" date="2011" name="Stand. Genomic Sci.">
        <title>Complete genome sequence of Leadbetterella byssophila type strain (4M15).</title>
        <authorList>
            <person name="Abt B."/>
            <person name="Teshima H."/>
            <person name="Lucas S."/>
            <person name="Lapidus A."/>
            <person name="Del Rio T.G."/>
            <person name="Nolan M."/>
            <person name="Tice H."/>
            <person name="Cheng J.F."/>
            <person name="Pitluck S."/>
            <person name="Liolios K."/>
            <person name="Pagani I."/>
            <person name="Ivanova N."/>
            <person name="Mavromatis K."/>
            <person name="Pati A."/>
            <person name="Tapia R."/>
            <person name="Han C."/>
            <person name="Goodwin L."/>
            <person name="Chen A."/>
            <person name="Palaniappan K."/>
            <person name="Land M."/>
            <person name="Hauser L."/>
            <person name="Chang Y.J."/>
            <person name="Jeffries C.D."/>
            <person name="Rohde M."/>
            <person name="Goker M."/>
            <person name="Tindall B.J."/>
            <person name="Detter J.C."/>
            <person name="Woyke T."/>
            <person name="Bristow J."/>
            <person name="Eisen J.A."/>
            <person name="Markowitz V."/>
            <person name="Hugenholtz P."/>
            <person name="Klenk H.P."/>
            <person name="Kyrpides N.C."/>
        </authorList>
    </citation>
    <scope>NUCLEOTIDE SEQUENCE [LARGE SCALE GENOMIC DNA]</scope>
    <source>
        <strain evidence="2">DSM 17132 / JCM 16389 / KACC 11308 / NBRC 106382 / 4M15</strain>
    </source>
</reference>
<dbReference type="PANTHER" id="PTHR42830">
    <property type="entry name" value="OSMOTICALLY INDUCIBLE FAMILY PROTEIN"/>
    <property type="match status" value="1"/>
</dbReference>
<dbReference type="InterPro" id="IPR015946">
    <property type="entry name" value="KH_dom-like_a/b"/>
</dbReference>
<dbReference type="GO" id="GO:0006979">
    <property type="term" value="P:response to oxidative stress"/>
    <property type="evidence" value="ECO:0007669"/>
    <property type="project" value="InterPro"/>
</dbReference>
<dbReference type="KEGG" id="lby:Lbys_1417"/>
<dbReference type="GO" id="GO:0004601">
    <property type="term" value="F:peroxidase activity"/>
    <property type="evidence" value="ECO:0007669"/>
    <property type="project" value="InterPro"/>
</dbReference>
<proteinExistence type="predicted"/>
<dbReference type="Pfam" id="PF02566">
    <property type="entry name" value="OsmC"/>
    <property type="match status" value="1"/>
</dbReference>
<evidence type="ECO:0000313" key="2">
    <source>
        <dbReference type="Proteomes" id="UP000007435"/>
    </source>
</evidence>
<dbReference type="HOGENOM" id="CLU_106355_1_0_10"/>
<dbReference type="Gene3D" id="3.30.300.20">
    <property type="match status" value="1"/>
</dbReference>
<keyword evidence="2" id="KW-1185">Reference proteome</keyword>
<sequence length="136" mass="14502">MKRKATAVWNGTLKEGSGHLTTASTVLNQTQYSFNSRFAEGIGTNPEELLAAAHAGCFTMKLSADLTEAGFKPEVLETQATITFEDGKIALSHLSLKAKVPGIGDGDFQQIAKKAKDTCPVSVAFSFPLELEAILL</sequence>
<dbReference type="eggNOG" id="COG1764">
    <property type="taxonomic scope" value="Bacteria"/>
</dbReference>
<evidence type="ECO:0000313" key="1">
    <source>
        <dbReference type="EMBL" id="ADQ17131.1"/>
    </source>
</evidence>
<dbReference type="InterPro" id="IPR019904">
    <property type="entry name" value="Peroxiredoxin_OsmC"/>
</dbReference>
<dbReference type="RefSeq" id="WP_013408180.1">
    <property type="nucleotide sequence ID" value="NC_014655.1"/>
</dbReference>
<dbReference type="EMBL" id="CP002305">
    <property type="protein sequence ID" value="ADQ17131.1"/>
    <property type="molecule type" value="Genomic_DNA"/>
</dbReference>
<protein>
    <submittedName>
        <fullName evidence="1">Peroxiredoxin, OsmC subfamily</fullName>
    </submittedName>
</protein>
<dbReference type="InterPro" id="IPR003718">
    <property type="entry name" value="OsmC/Ohr_fam"/>
</dbReference>
<accession>E4RW96</accession>
<dbReference type="NCBIfam" id="TIGR03562">
    <property type="entry name" value="osmo_induc_OsmC"/>
    <property type="match status" value="1"/>
</dbReference>
<dbReference type="OrthoDB" id="9807532at2"/>
<dbReference type="SUPFAM" id="SSF82784">
    <property type="entry name" value="OsmC-like"/>
    <property type="match status" value="1"/>
</dbReference>
<dbReference type="InterPro" id="IPR052707">
    <property type="entry name" value="OsmC_Ohr_Peroxiredoxin"/>
</dbReference>
<dbReference type="AlphaFoldDB" id="E4RW96"/>
<dbReference type="Proteomes" id="UP000007435">
    <property type="component" value="Chromosome"/>
</dbReference>
<name>E4RW96_LEAB4</name>
<dbReference type="STRING" id="649349.Lbys_1417"/>
<dbReference type="PANTHER" id="PTHR42830:SF1">
    <property type="entry name" value="OSMOTICALLY INDUCIBLE FAMILY PROTEIN"/>
    <property type="match status" value="1"/>
</dbReference>